<feature type="compositionally biased region" description="Basic residues" evidence="1">
    <location>
        <begin position="128"/>
        <end position="144"/>
    </location>
</feature>
<dbReference type="AlphaFoldDB" id="A0A6P4HZ13"/>
<gene>
    <name evidence="3" type="primary">LOC108074239</name>
</gene>
<dbReference type="Proteomes" id="UP001652661">
    <property type="component" value="Chromosome X"/>
</dbReference>
<evidence type="ECO:0000313" key="2">
    <source>
        <dbReference type="Proteomes" id="UP001652661"/>
    </source>
</evidence>
<feature type="compositionally biased region" description="Basic and acidic residues" evidence="1">
    <location>
        <begin position="225"/>
        <end position="242"/>
    </location>
</feature>
<sequence length="305" mass="34435">MVGILRFVLRFCKNLLPSARNKTNHRGVSSGRVTSAKSRRRRANATTTTRCRNARNAAILTNMETETQVLDQVTQVTYGEILMEAGQSQDDDVIMEGDQSLPQGVPQSVVMEGDQSLNVENPQEVPRPTRRGSRKVQKKSKKVAQAKPQDISQDLHLDVSQDLHLDVSQDLHLDVPQDLHLDVSQDLPEGVPQGLPQYDSQDESQGVPQVVPPALVEIHSEPQPVEDRDQYRPRIQPRRDAAMENLDEIQLSDDDPPSDENDNAPNEYYEYNTDESDYDPSDDIQMEEPKPILTSILDYVEKFLE</sequence>
<protein>
    <submittedName>
        <fullName evidence="3">Uncharacterized protein</fullName>
    </submittedName>
</protein>
<accession>A0A6P4HZ13</accession>
<evidence type="ECO:0000256" key="1">
    <source>
        <dbReference type="SAM" id="MobiDB-lite"/>
    </source>
</evidence>
<proteinExistence type="predicted"/>
<feature type="region of interest" description="Disordered" evidence="1">
    <location>
        <begin position="20"/>
        <end position="47"/>
    </location>
</feature>
<dbReference type="RefSeq" id="XP_017021672.1">
    <property type="nucleotide sequence ID" value="XM_017166183.3"/>
</dbReference>
<organism evidence="2 3">
    <name type="scientific">Drosophila kikkawai</name>
    <name type="common">Fruit fly</name>
    <dbReference type="NCBI Taxonomy" id="30033"/>
    <lineage>
        <taxon>Eukaryota</taxon>
        <taxon>Metazoa</taxon>
        <taxon>Ecdysozoa</taxon>
        <taxon>Arthropoda</taxon>
        <taxon>Hexapoda</taxon>
        <taxon>Insecta</taxon>
        <taxon>Pterygota</taxon>
        <taxon>Neoptera</taxon>
        <taxon>Endopterygota</taxon>
        <taxon>Diptera</taxon>
        <taxon>Brachycera</taxon>
        <taxon>Muscomorpha</taxon>
        <taxon>Ephydroidea</taxon>
        <taxon>Drosophilidae</taxon>
        <taxon>Drosophila</taxon>
        <taxon>Sophophora</taxon>
    </lineage>
</organism>
<name>A0A6P4HZ13_DROKI</name>
<feature type="compositionally biased region" description="Acidic residues" evidence="1">
    <location>
        <begin position="245"/>
        <end position="262"/>
    </location>
</feature>
<keyword evidence="2" id="KW-1185">Reference proteome</keyword>
<dbReference type="GeneID" id="108074239"/>
<feature type="compositionally biased region" description="Acidic residues" evidence="1">
    <location>
        <begin position="272"/>
        <end position="286"/>
    </location>
</feature>
<feature type="region of interest" description="Disordered" evidence="1">
    <location>
        <begin position="117"/>
        <end position="153"/>
    </location>
</feature>
<evidence type="ECO:0000313" key="3">
    <source>
        <dbReference type="RefSeq" id="XP_017021672.1"/>
    </source>
</evidence>
<reference evidence="3" key="1">
    <citation type="submission" date="2025-08" db="UniProtKB">
        <authorList>
            <consortium name="RefSeq"/>
        </authorList>
    </citation>
    <scope>IDENTIFICATION</scope>
    <source>
        <strain evidence="3">14028-0561.14</strain>
        <tissue evidence="3">Whole fly</tissue>
    </source>
</reference>
<feature type="region of interest" description="Disordered" evidence="1">
    <location>
        <begin position="184"/>
        <end position="290"/>
    </location>
</feature>